<dbReference type="EMBL" id="BMFW01000011">
    <property type="protein sequence ID" value="GGH96784.1"/>
    <property type="molecule type" value="Genomic_DNA"/>
</dbReference>
<reference evidence="2" key="1">
    <citation type="journal article" date="2019" name="Int. J. Syst. Evol. Microbiol.">
        <title>The Global Catalogue of Microorganisms (GCM) 10K type strain sequencing project: providing services to taxonomists for standard genome sequencing and annotation.</title>
        <authorList>
            <consortium name="The Broad Institute Genomics Platform"/>
            <consortium name="The Broad Institute Genome Sequencing Center for Infectious Disease"/>
            <person name="Wu L."/>
            <person name="Ma J."/>
        </authorList>
    </citation>
    <scope>NUCLEOTIDE SEQUENCE [LARGE SCALE GENOMIC DNA]</scope>
    <source>
        <strain evidence="2">CGMCC 1.12778</strain>
    </source>
</reference>
<evidence type="ECO:0000313" key="2">
    <source>
        <dbReference type="Proteomes" id="UP000643279"/>
    </source>
</evidence>
<sequence length="63" mass="6949">MGIWEKPKEWLLQALDAEFGISSPRHHGYDAVESMEAFERDEVDVFVSTGGNFSLACSDTGAL</sequence>
<dbReference type="SUPFAM" id="SSF53706">
    <property type="entry name" value="Formate dehydrogenase/DMSO reductase, domains 1-3"/>
    <property type="match status" value="1"/>
</dbReference>
<evidence type="ECO:0000313" key="1">
    <source>
        <dbReference type="EMBL" id="GGH96784.1"/>
    </source>
</evidence>
<gene>
    <name evidence="1" type="ORF">GCM10007170_25430</name>
</gene>
<comment type="caution">
    <text evidence="1">The sequence shown here is derived from an EMBL/GenBank/DDBJ whole genome shotgun (WGS) entry which is preliminary data.</text>
</comment>
<organism evidence="1 2">
    <name type="scientific">Arthrobacter liuii</name>
    <dbReference type="NCBI Taxonomy" id="1476996"/>
    <lineage>
        <taxon>Bacteria</taxon>
        <taxon>Bacillati</taxon>
        <taxon>Actinomycetota</taxon>
        <taxon>Actinomycetes</taxon>
        <taxon>Micrococcales</taxon>
        <taxon>Micrococcaceae</taxon>
        <taxon>Arthrobacter</taxon>
    </lineage>
</organism>
<keyword evidence="2" id="KW-1185">Reference proteome</keyword>
<proteinExistence type="predicted"/>
<name>A0ABQ2AVH2_9MICC</name>
<dbReference type="Proteomes" id="UP000643279">
    <property type="component" value="Unassembled WGS sequence"/>
</dbReference>
<protein>
    <submittedName>
        <fullName evidence="1">Uncharacterized protein</fullName>
    </submittedName>
</protein>
<accession>A0ABQ2AVH2</accession>